<keyword evidence="2" id="KW-1185">Reference proteome</keyword>
<dbReference type="Proteomes" id="UP000281553">
    <property type="component" value="Unassembled WGS sequence"/>
</dbReference>
<name>A0A3P7NQN9_DIBLA</name>
<gene>
    <name evidence="1" type="ORF">DILT_LOCUS7350</name>
</gene>
<proteinExistence type="predicted"/>
<reference evidence="1 2" key="1">
    <citation type="submission" date="2018-11" db="EMBL/GenBank/DDBJ databases">
        <authorList>
            <consortium name="Pathogen Informatics"/>
        </authorList>
    </citation>
    <scope>NUCLEOTIDE SEQUENCE [LARGE SCALE GENOMIC DNA]</scope>
</reference>
<dbReference type="EMBL" id="UYRU01051633">
    <property type="protein sequence ID" value="VDN11519.1"/>
    <property type="molecule type" value="Genomic_DNA"/>
</dbReference>
<dbReference type="AlphaFoldDB" id="A0A3P7NQN9"/>
<sequence>MTKCIPLTFSLTAPSYARPCWRKSTFSWVPRTAIFTHLTRNRSRS</sequence>
<protein>
    <submittedName>
        <fullName evidence="1">Uncharacterized protein</fullName>
    </submittedName>
</protein>
<accession>A0A3P7NQN9</accession>
<evidence type="ECO:0000313" key="2">
    <source>
        <dbReference type="Proteomes" id="UP000281553"/>
    </source>
</evidence>
<organism evidence="1 2">
    <name type="scientific">Dibothriocephalus latus</name>
    <name type="common">Fish tapeworm</name>
    <name type="synonym">Diphyllobothrium latum</name>
    <dbReference type="NCBI Taxonomy" id="60516"/>
    <lineage>
        <taxon>Eukaryota</taxon>
        <taxon>Metazoa</taxon>
        <taxon>Spiralia</taxon>
        <taxon>Lophotrochozoa</taxon>
        <taxon>Platyhelminthes</taxon>
        <taxon>Cestoda</taxon>
        <taxon>Eucestoda</taxon>
        <taxon>Diphyllobothriidea</taxon>
        <taxon>Diphyllobothriidae</taxon>
        <taxon>Dibothriocephalus</taxon>
    </lineage>
</organism>
<evidence type="ECO:0000313" key="1">
    <source>
        <dbReference type="EMBL" id="VDN11519.1"/>
    </source>
</evidence>